<feature type="transmembrane region" description="Helical" evidence="1">
    <location>
        <begin position="184"/>
        <end position="214"/>
    </location>
</feature>
<dbReference type="Proteomes" id="UP000202922">
    <property type="component" value="Unassembled WGS sequence"/>
</dbReference>
<keyword evidence="1" id="KW-0812">Transmembrane</keyword>
<name>A0A238JQT8_9RHOB</name>
<evidence type="ECO:0000313" key="2">
    <source>
        <dbReference type="EMBL" id="SMX33021.1"/>
    </source>
</evidence>
<dbReference type="EMBL" id="FXYE01000001">
    <property type="protein sequence ID" value="SMX33021.1"/>
    <property type="molecule type" value="Genomic_DNA"/>
</dbReference>
<gene>
    <name evidence="2" type="ORF">COL8621_00940</name>
</gene>
<keyword evidence="3" id="KW-1185">Reference proteome</keyword>
<proteinExistence type="predicted"/>
<dbReference type="AlphaFoldDB" id="A0A238JQT8"/>
<reference evidence="3" key="1">
    <citation type="submission" date="2017-05" db="EMBL/GenBank/DDBJ databases">
        <authorList>
            <person name="Rodrigo-Torres L."/>
            <person name="Arahal R. D."/>
            <person name="Lucena T."/>
        </authorList>
    </citation>
    <scope>NUCLEOTIDE SEQUENCE [LARGE SCALE GENOMIC DNA]</scope>
    <source>
        <strain evidence="3">CECT 8621</strain>
    </source>
</reference>
<keyword evidence="1" id="KW-1133">Transmembrane helix</keyword>
<keyword evidence="1" id="KW-0472">Membrane</keyword>
<organism evidence="2 3">
    <name type="scientific">Actibacterium lipolyticum</name>
    <dbReference type="NCBI Taxonomy" id="1524263"/>
    <lineage>
        <taxon>Bacteria</taxon>
        <taxon>Pseudomonadati</taxon>
        <taxon>Pseudomonadota</taxon>
        <taxon>Alphaproteobacteria</taxon>
        <taxon>Rhodobacterales</taxon>
        <taxon>Roseobacteraceae</taxon>
        <taxon>Actibacterium</taxon>
    </lineage>
</organism>
<evidence type="ECO:0000256" key="1">
    <source>
        <dbReference type="SAM" id="Phobius"/>
    </source>
</evidence>
<accession>A0A238JQT8</accession>
<feature type="transmembrane region" description="Helical" evidence="1">
    <location>
        <begin position="158"/>
        <end position="178"/>
    </location>
</feature>
<dbReference type="RefSeq" id="WP_093966121.1">
    <property type="nucleotide sequence ID" value="NZ_FXYE01000001.1"/>
</dbReference>
<evidence type="ECO:0000313" key="3">
    <source>
        <dbReference type="Proteomes" id="UP000202922"/>
    </source>
</evidence>
<sequence length="268" mass="28052">MDDIQVAVDEAQAGLLVSNAQALLGTLADSGTSSLGPFNMNWNASTFFSGGSVDLRTPDIVRIANMDMNFTVGIGFSIDIGDFLPDFCIPQICIPIPFFPDICTPEICITWPTIPVGPISHSGTVSATADFRLLAMQDGTDWLIEIEIVDIPSLSLDAASTAIGTALIAALSLALLQVPFIGPFLAGLTVVLGAIFAVSAITGLLGPILSLFLAGLTFEIYRQPQVQQVLPPMGAFDPAVSIRIDTLGADVQATDEDELVISANISAA</sequence>
<protein>
    <submittedName>
        <fullName evidence="2">Uncharacterized protein</fullName>
    </submittedName>
</protein>